<dbReference type="InterPro" id="IPR046351">
    <property type="entry name" value="UTP4"/>
</dbReference>
<dbReference type="SMART" id="SM00320">
    <property type="entry name" value="WD40"/>
    <property type="match status" value="8"/>
</dbReference>
<feature type="repeat" description="WD" evidence="1">
    <location>
        <begin position="170"/>
        <end position="211"/>
    </location>
</feature>
<dbReference type="Pfam" id="PF00400">
    <property type="entry name" value="WD40"/>
    <property type="match status" value="3"/>
</dbReference>
<accession>A0A2U1IUQ0</accession>
<dbReference type="GO" id="GO:0000462">
    <property type="term" value="P:maturation of SSU-rRNA from tricistronic rRNA transcript (SSU-rRNA, 5.8S rRNA, LSU-rRNA)"/>
    <property type="evidence" value="ECO:0007669"/>
    <property type="project" value="InterPro"/>
</dbReference>
<name>A0A2U1IUQ0_SMIAN</name>
<dbReference type="InterPro" id="IPR015943">
    <property type="entry name" value="WD40/YVTN_repeat-like_dom_sf"/>
</dbReference>
<dbReference type="SUPFAM" id="SSF82171">
    <property type="entry name" value="DPP6 N-terminal domain-like"/>
    <property type="match status" value="1"/>
</dbReference>
<dbReference type="Gene3D" id="2.130.10.10">
    <property type="entry name" value="YVTN repeat-like/Quinoprotein amine dehydrogenase"/>
    <property type="match status" value="3"/>
</dbReference>
<dbReference type="InterPro" id="IPR036322">
    <property type="entry name" value="WD40_repeat_dom_sf"/>
</dbReference>
<dbReference type="InterPro" id="IPR001680">
    <property type="entry name" value="WD40_rpt"/>
</dbReference>
<dbReference type="GO" id="GO:0030686">
    <property type="term" value="C:90S preribosome"/>
    <property type="evidence" value="ECO:0007669"/>
    <property type="project" value="InterPro"/>
</dbReference>
<dbReference type="GO" id="GO:0003723">
    <property type="term" value="F:RNA binding"/>
    <property type="evidence" value="ECO:0007669"/>
    <property type="project" value="TreeGrafter"/>
</dbReference>
<keyword evidence="3" id="KW-1185">Reference proteome</keyword>
<dbReference type="PANTHER" id="PTHR44163:SF1">
    <property type="entry name" value="U3 SMALL NUCLEOLAR RNA-ASSOCIATED PROTEIN 4 HOMOLOG"/>
    <property type="match status" value="1"/>
</dbReference>
<dbReference type="Proteomes" id="UP000245591">
    <property type="component" value="Unassembled WGS sequence"/>
</dbReference>
<reference evidence="2 3" key="1">
    <citation type="journal article" date="2018" name="MBio">
        <title>Comparative Genomics Reveals the Core Gene Toolbox for the Fungus-Insect Symbiosis.</title>
        <authorList>
            <person name="Wang Y."/>
            <person name="Stata M."/>
            <person name="Wang W."/>
            <person name="Stajich J.E."/>
            <person name="White M.M."/>
            <person name="Moncalvo J.M."/>
        </authorList>
    </citation>
    <scope>NUCLEOTIDE SEQUENCE [LARGE SCALE GENOMIC DNA]</scope>
    <source>
        <strain evidence="2 3">AUS-126-30</strain>
    </source>
</reference>
<dbReference type="PROSITE" id="PS50082">
    <property type="entry name" value="WD_REPEATS_2"/>
    <property type="match status" value="1"/>
</dbReference>
<dbReference type="GO" id="GO:0032040">
    <property type="term" value="C:small-subunit processome"/>
    <property type="evidence" value="ECO:0007669"/>
    <property type="project" value="TreeGrafter"/>
</dbReference>
<evidence type="ECO:0000313" key="3">
    <source>
        <dbReference type="Proteomes" id="UP000245591"/>
    </source>
</evidence>
<dbReference type="PANTHER" id="PTHR44163">
    <property type="entry name" value="U3 SMALL NUCLEOLAR RNA-ASSOCIATED PROTEIN 4 HOMOLOG"/>
    <property type="match status" value="1"/>
</dbReference>
<dbReference type="AlphaFoldDB" id="A0A2U1IUQ0"/>
<organism evidence="2 3">
    <name type="scientific">Smittium angustum</name>
    <dbReference type="NCBI Taxonomy" id="133377"/>
    <lineage>
        <taxon>Eukaryota</taxon>
        <taxon>Fungi</taxon>
        <taxon>Fungi incertae sedis</taxon>
        <taxon>Zoopagomycota</taxon>
        <taxon>Kickxellomycotina</taxon>
        <taxon>Harpellomycetes</taxon>
        <taxon>Harpellales</taxon>
        <taxon>Legeriomycetaceae</taxon>
        <taxon>Smittium</taxon>
    </lineage>
</organism>
<gene>
    <name evidence="2" type="ORF">BB558_007563</name>
</gene>
<comment type="caution">
    <text evidence="2">The sequence shown here is derived from an EMBL/GenBank/DDBJ whole genome shotgun (WGS) entry which is preliminary data.</text>
</comment>
<sequence length="919" mass="103061">MEIHRCRFADYTPKSINSIRFTPSTWNGRPYLAVGRADGDIEIWNCDAGFSLEKTIPGPDGINLESMVWAHQIELTEEDILLYDNKKERQNAMEQLKRTPPRLFTSGLNGAIIEWSLETLLPKRAVDSYGGAVWCMSVNKKQTTIAVGANDGHIRLFDITDGGLECVRSLDSVKGKVLSLCWSKDDKFIYGGSNDGCIRKWDPKSGRILSRMNVQRGKSEVPMVWSTIMLSDNTLVCGDSRGNMTFFDTKIDVAFQTINSHTADILCLEFDNINGTLYASGVDQKLVQLIDSKKWVITGYRRSHTHDVRSIAINQNTNLGYIVSGGVDGRITITETANFLVSPQIKMPIFPTQHGVLSTSVAGKLVLMRSENELKLWKMGASQPQYQEVIDRLENGSTIQPQTDASFILRMKLSTSSSLVCSAISPNGRWIVASDNSEIKLFRVLGDLDNPEEISVVKVDDFFTIPSNKSNYLENLAKFATSLQFTPDNKKLIIGTAELLVYIVEINEIKGNDEETSEEQSTFSFNVSMVNCHHRLPYDSDLLSSCSSGEANNNSIHLYTKNTTKGLKNPHTSLHRAFCTLNVLGVSADSKWLATADSSGCIVITDLDSLKVVTELPQLSKKNNVPVSMVFVHKSRILPFLVIGYSFQDIIVWDMDKNKIADWSVKNPSSSFPSFFLNANYKLHGLVSSPTESGIIYAWGTDYICRIDLNTPVVVNGLVLNIDERKKTQDMIVNQVKEEYLSNVKNSVLNSLIETSKDTLSGHNSQSSISGKIVKLKKKEYNLSKSLKSETLNRYLDLLFTNEESQNEKLDEQHDPKFSPKRKITEIETNSIHQAQIDTISHKILLESKHKIKSIAISRLFDAGVISEQNKFNFSYTKRYNPIMGLSFVGDNQLAVIERPWFDILSSLPQALFRKKYGM</sequence>
<evidence type="ECO:0000256" key="1">
    <source>
        <dbReference type="PROSITE-ProRule" id="PRU00221"/>
    </source>
</evidence>
<protein>
    <submittedName>
        <fullName evidence="2">Uncharacterized protein</fullName>
    </submittedName>
</protein>
<proteinExistence type="predicted"/>
<dbReference type="SUPFAM" id="SSF50978">
    <property type="entry name" value="WD40 repeat-like"/>
    <property type="match status" value="1"/>
</dbReference>
<dbReference type="EMBL" id="MBFU01001270">
    <property type="protein sequence ID" value="PVZ96533.1"/>
    <property type="molecule type" value="Genomic_DNA"/>
</dbReference>
<dbReference type="GO" id="GO:0034455">
    <property type="term" value="C:t-UTP complex"/>
    <property type="evidence" value="ECO:0007669"/>
    <property type="project" value="TreeGrafter"/>
</dbReference>
<evidence type="ECO:0000313" key="2">
    <source>
        <dbReference type="EMBL" id="PVZ96533.1"/>
    </source>
</evidence>
<keyword evidence="1" id="KW-0853">WD repeat</keyword>